<dbReference type="AlphaFoldDB" id="G3JFY4"/>
<gene>
    <name evidence="2" type="ORF">CCM_04590</name>
</gene>
<evidence type="ECO:0000313" key="2">
    <source>
        <dbReference type="EMBL" id="EGX93218.1"/>
    </source>
</evidence>
<dbReference type="EMBL" id="JH126401">
    <property type="protein sequence ID" value="EGX93218.1"/>
    <property type="molecule type" value="Genomic_DNA"/>
</dbReference>
<sequence length="517" mass="57628">MAASTAPDSKTARAFVNRLFSDQDQTLLVNLFRAIRHSSDEDAGVKYVKAQGYDLDAGALTKLTSGPDFNLSLAGGTYRFEKNPFHFYELFVNSATKTIYVDGRLLPSSTPYHADGQGFFTLVVDDATLIKVRFTFETLQGKDVVPSFKGVISHSGKNVDTSGVKYYPWGDVGGPAVPIFAASVPPIHNADPDRVKAAEKAVAKAASTWVAVGFDLMCLQEKESNELFDPAIEFAGPAGGGDGKNTDGKPHRRGKGCWSTSLYVMGMGCSSVLNKYFGVKIMGATAEAIEKRYVGNESSQITNLVRRAEIDPDVNGLAEDELASDSRERTMESISAYLKTEYEIEVKNKTRSQVKSDFRAGNLVFPVELDEAFNSACSAKFDLDFGSVDKDPAKSNLRHVINLALENKVKRMEVPTIKEEIYNLKNKWNVRQRDIAVQIDKLPRDLPTEERAKRVQKIKDTYKDELDKLKEEQNRKQREVDAVKEGGENDRKFEERYEKLKRDVNELRKQEKARQGG</sequence>
<accession>G3JFY4</accession>
<protein>
    <submittedName>
        <fullName evidence="2">Uncharacterized protein</fullName>
    </submittedName>
</protein>
<name>G3JFY4_CORMM</name>
<dbReference type="OrthoDB" id="4170804at2759"/>
<reference evidence="2 3" key="1">
    <citation type="journal article" date="2011" name="Genome Biol.">
        <title>Genome sequence of the insect pathogenic fungus Cordyceps militaris, a valued traditional Chinese medicine.</title>
        <authorList>
            <person name="Zheng P."/>
            <person name="Xia Y."/>
            <person name="Xiao G."/>
            <person name="Xiong C."/>
            <person name="Hu X."/>
            <person name="Zhang S."/>
            <person name="Zheng H."/>
            <person name="Huang Y."/>
            <person name="Zhou Y."/>
            <person name="Wang S."/>
            <person name="Zhao G.P."/>
            <person name="Liu X."/>
            <person name="St Leger R.J."/>
            <person name="Wang C."/>
        </authorList>
    </citation>
    <scope>NUCLEOTIDE SEQUENCE [LARGE SCALE GENOMIC DNA]</scope>
    <source>
        <strain evidence="2 3">CM01</strain>
    </source>
</reference>
<organism evidence="2 3">
    <name type="scientific">Cordyceps militaris (strain CM01)</name>
    <name type="common">Caterpillar fungus</name>
    <dbReference type="NCBI Taxonomy" id="983644"/>
    <lineage>
        <taxon>Eukaryota</taxon>
        <taxon>Fungi</taxon>
        <taxon>Dikarya</taxon>
        <taxon>Ascomycota</taxon>
        <taxon>Pezizomycotina</taxon>
        <taxon>Sordariomycetes</taxon>
        <taxon>Hypocreomycetidae</taxon>
        <taxon>Hypocreales</taxon>
        <taxon>Cordycipitaceae</taxon>
        <taxon>Cordyceps</taxon>
    </lineage>
</organism>
<dbReference type="InParanoid" id="G3JFY4"/>
<keyword evidence="3" id="KW-1185">Reference proteome</keyword>
<evidence type="ECO:0000256" key="1">
    <source>
        <dbReference type="SAM" id="MobiDB-lite"/>
    </source>
</evidence>
<dbReference type="OMA" id="EAFNSAC"/>
<evidence type="ECO:0000313" key="3">
    <source>
        <dbReference type="Proteomes" id="UP000001610"/>
    </source>
</evidence>
<dbReference type="GeneID" id="18166613"/>
<dbReference type="Proteomes" id="UP000001610">
    <property type="component" value="Unassembled WGS sequence"/>
</dbReference>
<dbReference type="eggNOG" id="ENOG502SVW8">
    <property type="taxonomic scope" value="Eukaryota"/>
</dbReference>
<feature type="region of interest" description="Disordered" evidence="1">
    <location>
        <begin position="469"/>
        <end position="494"/>
    </location>
</feature>
<proteinExistence type="predicted"/>
<dbReference type="RefSeq" id="XP_006669801.1">
    <property type="nucleotide sequence ID" value="XM_006669738.1"/>
</dbReference>
<dbReference type="HOGENOM" id="CLU_526769_0_0_1"/>
<dbReference type="KEGG" id="cmt:CCM_04590"/>
<dbReference type="VEuPathDB" id="FungiDB:CCM_04590"/>